<keyword evidence="2" id="KW-1185">Reference proteome</keyword>
<evidence type="ECO:0000313" key="2">
    <source>
        <dbReference type="Proteomes" id="UP000053232"/>
    </source>
</evidence>
<protein>
    <submittedName>
        <fullName evidence="1">Uncharacterized protein</fullName>
    </submittedName>
</protein>
<gene>
    <name evidence="1" type="ORF">OXYTRIMIC_532</name>
</gene>
<comment type="caution">
    <text evidence="1">The sequence shown here is derived from an EMBL/GenBank/DDBJ whole genome shotgun (WGS) entry which is preliminary data.</text>
</comment>
<dbReference type="EMBL" id="ARYC01003159">
    <property type="protein sequence ID" value="KEJ82846.1"/>
    <property type="molecule type" value="Genomic_DNA"/>
</dbReference>
<dbReference type="Proteomes" id="UP000053232">
    <property type="component" value="Unassembled WGS sequence"/>
</dbReference>
<reference evidence="2" key="1">
    <citation type="journal article" date="2014" name="Cell">
        <title>The Architecture of a Scrambled Genome Reveals Massive Levels of Genomic Rearrangement during Development.</title>
        <authorList>
            <person name="Chen X."/>
            <person name="Bracht J.R."/>
            <person name="Goldman A.D."/>
            <person name="Dolzhenko E."/>
            <person name="Clay D.M."/>
            <person name="Swart E.C."/>
            <person name="Perlman D.H."/>
            <person name="Doak T.G."/>
            <person name="Stuart A."/>
            <person name="Amemiya C.T."/>
            <person name="Sebra R.P."/>
            <person name="Landweber L.F."/>
        </authorList>
    </citation>
    <scope>NUCLEOTIDE SEQUENCE [LARGE SCALE GENOMIC DNA]</scope>
    <source>
        <strain evidence="2">JRB310</strain>
    </source>
</reference>
<name>A0A073I033_9SPIT</name>
<evidence type="ECO:0000313" key="1">
    <source>
        <dbReference type="EMBL" id="KEJ82846.1"/>
    </source>
</evidence>
<proteinExistence type="predicted"/>
<dbReference type="AlphaFoldDB" id="A0A073I033"/>
<sequence length="208" mass="24286">MTIDQISNLGKTRSIKVGEIRELQLINKIKKLANQIGERRCIIQNSVDTQEVAKINIGRIDRRRTKVLTSRRDSSGKQSKRFDSPIEIEVKTKEVLGKREEEIRMVPLNKQMGFKSKLKIGQSNPSKKINEPMIQRVEFDKHIDGSKCLQDDLMKFKKIIFLDRSEMLRIRQDYICQERLEANCDKDDHCCLLPELQNKIRKSSCEEV</sequence>
<organism evidence="1 2">
    <name type="scientific">Oxytricha trifallax</name>
    <dbReference type="NCBI Taxonomy" id="1172189"/>
    <lineage>
        <taxon>Eukaryota</taxon>
        <taxon>Sar</taxon>
        <taxon>Alveolata</taxon>
        <taxon>Ciliophora</taxon>
        <taxon>Intramacronucleata</taxon>
        <taxon>Spirotrichea</taxon>
        <taxon>Stichotrichia</taxon>
        <taxon>Sporadotrichida</taxon>
        <taxon>Oxytrichidae</taxon>
        <taxon>Oxytrichinae</taxon>
        <taxon>Oxytricha</taxon>
    </lineage>
</organism>
<accession>A0A073I033</accession>